<reference evidence="3" key="1">
    <citation type="submission" date="2017-09" db="EMBL/GenBank/DDBJ databases">
        <title>Depth-based differentiation of microbial function through sediment-hosted aquifers and enrichment of novel symbionts in the deep terrestrial subsurface.</title>
        <authorList>
            <person name="Probst A.J."/>
            <person name="Ladd B."/>
            <person name="Jarett J.K."/>
            <person name="Geller-Mcgrath D.E."/>
            <person name="Sieber C.M.K."/>
            <person name="Emerson J.B."/>
            <person name="Anantharaman K."/>
            <person name="Thomas B.C."/>
            <person name="Malmstrom R."/>
            <person name="Stieglmeier M."/>
            <person name="Klingl A."/>
            <person name="Woyke T."/>
            <person name="Ryan C.M."/>
            <person name="Banfield J.F."/>
        </authorList>
    </citation>
    <scope>NUCLEOTIDE SEQUENCE [LARGE SCALE GENOMIC DNA]</scope>
</reference>
<keyword evidence="1" id="KW-0812">Transmembrane</keyword>
<evidence type="ECO:0000313" key="3">
    <source>
        <dbReference type="Proteomes" id="UP000228952"/>
    </source>
</evidence>
<keyword evidence="1" id="KW-1133">Transmembrane helix</keyword>
<name>A0A2M7W245_9BACT</name>
<dbReference type="AlphaFoldDB" id="A0A2M7W245"/>
<protein>
    <submittedName>
        <fullName evidence="2">Uncharacterized protein</fullName>
    </submittedName>
</protein>
<evidence type="ECO:0000313" key="2">
    <source>
        <dbReference type="EMBL" id="PJA14126.1"/>
    </source>
</evidence>
<evidence type="ECO:0000256" key="1">
    <source>
        <dbReference type="SAM" id="Phobius"/>
    </source>
</evidence>
<dbReference type="Proteomes" id="UP000228952">
    <property type="component" value="Unassembled WGS sequence"/>
</dbReference>
<accession>A0A2M7W245</accession>
<organism evidence="2 3">
    <name type="scientific">Candidatus Dojkabacteria bacterium CG_4_10_14_0_2_um_filter_Dojkabacteria_WS6_41_15</name>
    <dbReference type="NCBI Taxonomy" id="2014249"/>
    <lineage>
        <taxon>Bacteria</taxon>
        <taxon>Candidatus Dojkabacteria</taxon>
    </lineage>
</organism>
<dbReference type="EMBL" id="PFQB01000061">
    <property type="protein sequence ID" value="PJA14126.1"/>
    <property type="molecule type" value="Genomic_DNA"/>
</dbReference>
<sequence length="87" mass="9835">MIELQITLQILGIVALLVFITLLGYLLYMLGKINTKLDSILEMITYYEKTKAVVVDFMAGPGQMYLNTAKTIFSFIAPLLTRSRKSK</sequence>
<comment type="caution">
    <text evidence="2">The sequence shown here is derived from an EMBL/GenBank/DDBJ whole genome shotgun (WGS) entry which is preliminary data.</text>
</comment>
<keyword evidence="1" id="KW-0472">Membrane</keyword>
<proteinExistence type="predicted"/>
<feature type="transmembrane region" description="Helical" evidence="1">
    <location>
        <begin position="6"/>
        <end position="28"/>
    </location>
</feature>
<gene>
    <name evidence="2" type="ORF">COX64_02420</name>
</gene>